<dbReference type="GO" id="GO:0048034">
    <property type="term" value="P:heme O biosynthetic process"/>
    <property type="evidence" value="ECO:0007669"/>
    <property type="project" value="UniProtKB-UniRule"/>
</dbReference>
<dbReference type="GO" id="GO:0005886">
    <property type="term" value="C:plasma membrane"/>
    <property type="evidence" value="ECO:0007669"/>
    <property type="project" value="UniProtKB-SubCell"/>
</dbReference>
<name>A0A1U7IHU2_9CYAN</name>
<keyword evidence="9 14" id="KW-0472">Membrane</keyword>
<proteinExistence type="inferred from homology"/>
<dbReference type="PANTHER" id="PTHR43448:SF7">
    <property type="entry name" value="4-HYDROXYBENZOATE SOLANESYLTRANSFERASE"/>
    <property type="match status" value="1"/>
</dbReference>
<feature type="transmembrane region" description="Helical" evidence="14">
    <location>
        <begin position="177"/>
        <end position="201"/>
    </location>
</feature>
<evidence type="ECO:0000256" key="9">
    <source>
        <dbReference type="ARBA" id="ARBA00023136"/>
    </source>
</evidence>
<evidence type="ECO:0000256" key="7">
    <source>
        <dbReference type="ARBA" id="ARBA00022989"/>
    </source>
</evidence>
<dbReference type="EC" id="2.5.1.141" evidence="3 14"/>
<dbReference type="InterPro" id="IPR006369">
    <property type="entry name" value="Protohaem_IX_farnesylTrfase"/>
</dbReference>
<keyword evidence="7 14" id="KW-1133">Transmembrane helix</keyword>
<evidence type="ECO:0000256" key="2">
    <source>
        <dbReference type="ARBA" id="ARBA00004919"/>
    </source>
</evidence>
<feature type="transmembrane region" description="Helical" evidence="14">
    <location>
        <begin position="98"/>
        <end position="118"/>
    </location>
</feature>
<evidence type="ECO:0000313" key="15">
    <source>
        <dbReference type="EMBL" id="OKH36636.1"/>
    </source>
</evidence>
<evidence type="ECO:0000313" key="16">
    <source>
        <dbReference type="Proteomes" id="UP000185860"/>
    </source>
</evidence>
<dbReference type="FunFam" id="1.10.357.140:FF:000001">
    <property type="entry name" value="Protoheme IX farnesyltransferase"/>
    <property type="match status" value="1"/>
</dbReference>
<evidence type="ECO:0000256" key="6">
    <source>
        <dbReference type="ARBA" id="ARBA00022692"/>
    </source>
</evidence>
<comment type="miscellaneous">
    <text evidence="14">Carbon 2 of the heme B porphyrin ring is defined according to the Fischer nomenclature.</text>
</comment>
<protein>
    <recommendedName>
        <fullName evidence="11 14">Protoheme IX farnesyltransferase</fullName>
        <ecNumber evidence="3 14">2.5.1.141</ecNumber>
    </recommendedName>
    <alternativeName>
        <fullName evidence="12 14">Heme B farnesyltransferase</fullName>
    </alternativeName>
    <alternativeName>
        <fullName evidence="10 14">Heme O synthase</fullName>
    </alternativeName>
</protein>
<sequence length="327" mass="36259">MQELIATGVTRQHQNFKEVIQSYYQLTKPRIIPLLLITTAASMWMASNGRVNPFLLVVTLLGGTLAAASAQTLNCIYDRDIDYTMERTRKRPIPSGKVQTRHALIFAIVLGFLSFTLLTVFANLLAALLAMSGIVFYMAVYTHLLKRHTTQNIVIGGAAGAIPALVGWAAVTGDLSWSAWMLFAIVFLWTPPHFWALALMIREDYAKVGIPMLPVIVGEEETTRQIWIYTLIMVASTFLLIYPLGTVGIVYAAIATTLGWNFIQKSWQLLHNPSDIPLARSTFKYSIIYMMLLCLGIVVDTLPETHALTAALADNLQTIISAIPIMQ</sequence>
<comment type="similarity">
    <text evidence="14">Belongs to the UbiA prenyltransferase family. Protoheme IX farnesyltransferase subfamily.</text>
</comment>
<gene>
    <name evidence="14" type="primary">ctaB</name>
    <name evidence="15" type="ORF">NIES2119_16550</name>
</gene>
<feature type="transmembrane region" description="Helical" evidence="14">
    <location>
        <begin position="153"/>
        <end position="171"/>
    </location>
</feature>
<dbReference type="Gene3D" id="1.20.120.1780">
    <property type="entry name" value="UbiA prenyltransferase"/>
    <property type="match status" value="1"/>
</dbReference>
<dbReference type="NCBIfam" id="NF003349">
    <property type="entry name" value="PRK04375.1-2"/>
    <property type="match status" value="1"/>
</dbReference>
<dbReference type="HAMAP" id="MF_00154">
    <property type="entry name" value="CyoE_CtaB"/>
    <property type="match status" value="1"/>
</dbReference>
<dbReference type="OrthoDB" id="9814417at2"/>
<keyword evidence="8 14" id="KW-0350">Heme biosynthesis</keyword>
<feature type="transmembrane region" description="Helical" evidence="14">
    <location>
        <begin position="31"/>
        <end position="47"/>
    </location>
</feature>
<evidence type="ECO:0000256" key="8">
    <source>
        <dbReference type="ARBA" id="ARBA00023133"/>
    </source>
</evidence>
<dbReference type="InterPro" id="IPR030470">
    <property type="entry name" value="UbiA_prenylTrfase_CS"/>
</dbReference>
<dbReference type="EMBL" id="MRCE01000015">
    <property type="protein sequence ID" value="OKH36636.1"/>
    <property type="molecule type" value="Genomic_DNA"/>
</dbReference>
<dbReference type="PANTHER" id="PTHR43448">
    <property type="entry name" value="PROTOHEME IX FARNESYLTRANSFERASE, MITOCHONDRIAL"/>
    <property type="match status" value="1"/>
</dbReference>
<comment type="catalytic activity">
    <reaction evidence="13 14">
        <text>heme b + (2E,6E)-farnesyl diphosphate + H2O = Fe(II)-heme o + diphosphate</text>
        <dbReference type="Rhea" id="RHEA:28070"/>
        <dbReference type="ChEBI" id="CHEBI:15377"/>
        <dbReference type="ChEBI" id="CHEBI:33019"/>
        <dbReference type="ChEBI" id="CHEBI:60344"/>
        <dbReference type="ChEBI" id="CHEBI:60530"/>
        <dbReference type="ChEBI" id="CHEBI:175763"/>
        <dbReference type="EC" id="2.5.1.141"/>
    </reaction>
</comment>
<feature type="transmembrane region" description="Helical" evidence="14">
    <location>
        <begin position="239"/>
        <end position="263"/>
    </location>
</feature>
<feature type="transmembrane region" description="Helical" evidence="14">
    <location>
        <begin position="283"/>
        <end position="302"/>
    </location>
</feature>
<evidence type="ECO:0000256" key="5">
    <source>
        <dbReference type="ARBA" id="ARBA00022679"/>
    </source>
</evidence>
<dbReference type="Pfam" id="PF01040">
    <property type="entry name" value="UbiA"/>
    <property type="match status" value="1"/>
</dbReference>
<dbReference type="Proteomes" id="UP000185860">
    <property type="component" value="Unassembled WGS sequence"/>
</dbReference>
<dbReference type="InterPro" id="IPR044878">
    <property type="entry name" value="UbiA_sf"/>
</dbReference>
<dbReference type="PROSITE" id="PS00943">
    <property type="entry name" value="UBIA"/>
    <property type="match status" value="1"/>
</dbReference>
<reference evidence="15 16" key="1">
    <citation type="submission" date="2016-11" db="EMBL/GenBank/DDBJ databases">
        <title>Draft Genome Sequences of Nine Cyanobacterial Strains from Diverse Habitats.</title>
        <authorList>
            <person name="Zhu T."/>
            <person name="Hou S."/>
            <person name="Lu X."/>
            <person name="Hess W.R."/>
        </authorList>
    </citation>
    <scope>NUCLEOTIDE SEQUENCE [LARGE SCALE GENOMIC DNA]</scope>
    <source>
        <strain evidence="15 16">IAM M-71</strain>
    </source>
</reference>
<comment type="function">
    <text evidence="14">Converts heme B (protoheme IX) to heme O by substitution of the vinyl group on carbon 2 of heme B porphyrin ring with a hydroxyethyl farnesyl side group.</text>
</comment>
<organism evidence="15 16">
    <name type="scientific">[Phormidium ambiguum] IAM M-71</name>
    <dbReference type="NCBI Taxonomy" id="454136"/>
    <lineage>
        <taxon>Bacteria</taxon>
        <taxon>Bacillati</taxon>
        <taxon>Cyanobacteriota</taxon>
        <taxon>Cyanophyceae</taxon>
        <taxon>Oscillatoriophycideae</taxon>
        <taxon>Aerosakkonematales</taxon>
        <taxon>Aerosakkonemataceae</taxon>
        <taxon>Floridanema</taxon>
    </lineage>
</organism>
<evidence type="ECO:0000256" key="1">
    <source>
        <dbReference type="ARBA" id="ARBA00004651"/>
    </source>
</evidence>
<keyword evidence="4 14" id="KW-1003">Cell membrane</keyword>
<keyword evidence="6 14" id="KW-0812">Transmembrane</keyword>
<feature type="transmembrane region" description="Helical" evidence="14">
    <location>
        <begin position="53"/>
        <end position="77"/>
    </location>
</feature>
<evidence type="ECO:0000256" key="3">
    <source>
        <dbReference type="ARBA" id="ARBA00012292"/>
    </source>
</evidence>
<feature type="transmembrane region" description="Helical" evidence="14">
    <location>
        <begin position="124"/>
        <end position="141"/>
    </location>
</feature>
<evidence type="ECO:0000256" key="14">
    <source>
        <dbReference type="HAMAP-Rule" id="MF_00154"/>
    </source>
</evidence>
<accession>A0A1U7IHU2</accession>
<dbReference type="CDD" id="cd13957">
    <property type="entry name" value="PT_UbiA_Cox10"/>
    <property type="match status" value="1"/>
</dbReference>
<comment type="caution">
    <text evidence="15">The sequence shown here is derived from an EMBL/GenBank/DDBJ whole genome shotgun (WGS) entry which is preliminary data.</text>
</comment>
<evidence type="ECO:0000256" key="13">
    <source>
        <dbReference type="ARBA" id="ARBA00047690"/>
    </source>
</evidence>
<evidence type="ECO:0000256" key="10">
    <source>
        <dbReference type="ARBA" id="ARBA00030253"/>
    </source>
</evidence>
<evidence type="ECO:0000256" key="11">
    <source>
        <dbReference type="ARBA" id="ARBA00040810"/>
    </source>
</evidence>
<dbReference type="Gene3D" id="1.10.357.140">
    <property type="entry name" value="UbiA prenyltransferase"/>
    <property type="match status" value="1"/>
</dbReference>
<evidence type="ECO:0000256" key="4">
    <source>
        <dbReference type="ARBA" id="ARBA00022475"/>
    </source>
</evidence>
<dbReference type="GO" id="GO:0008495">
    <property type="term" value="F:protoheme IX farnesyltransferase activity"/>
    <property type="evidence" value="ECO:0007669"/>
    <property type="project" value="UniProtKB-UniRule"/>
</dbReference>
<evidence type="ECO:0000256" key="12">
    <source>
        <dbReference type="ARBA" id="ARBA00042475"/>
    </source>
</evidence>
<dbReference type="NCBIfam" id="TIGR01473">
    <property type="entry name" value="cyoE_ctaB"/>
    <property type="match status" value="1"/>
</dbReference>
<dbReference type="UniPathway" id="UPA00834">
    <property type="reaction ID" value="UER00712"/>
</dbReference>
<dbReference type="InterPro" id="IPR000537">
    <property type="entry name" value="UbiA_prenyltransferase"/>
</dbReference>
<dbReference type="RefSeq" id="WP_073594601.1">
    <property type="nucleotide sequence ID" value="NZ_MRCE01000015.1"/>
</dbReference>
<comment type="subcellular location">
    <subcellularLocation>
        <location evidence="1 14">Cell membrane</location>
        <topology evidence="1 14">Multi-pass membrane protein</topology>
    </subcellularLocation>
</comment>
<keyword evidence="5 14" id="KW-0808">Transferase</keyword>
<dbReference type="AlphaFoldDB" id="A0A1U7IHU2"/>
<comment type="pathway">
    <text evidence="2 14">Porphyrin-containing compound metabolism; heme O biosynthesis; heme O from protoheme: step 1/1.</text>
</comment>
<dbReference type="STRING" id="454136.NIES2119_16550"/>